<dbReference type="SUPFAM" id="SSF55031">
    <property type="entry name" value="Bacterial exopeptidase dimerisation domain"/>
    <property type="match status" value="1"/>
</dbReference>
<dbReference type="SUPFAM" id="SSF53187">
    <property type="entry name" value="Zn-dependent exopeptidases"/>
    <property type="match status" value="1"/>
</dbReference>
<evidence type="ECO:0000256" key="1">
    <source>
        <dbReference type="ARBA" id="ARBA00022723"/>
    </source>
</evidence>
<dbReference type="GO" id="GO:0046872">
    <property type="term" value="F:metal ion binding"/>
    <property type="evidence" value="ECO:0007669"/>
    <property type="project" value="UniProtKB-KW"/>
</dbReference>
<keyword evidence="2 4" id="KW-0378">Hydrolase</keyword>
<sequence length="374" mass="37949">MSGRVDGAFDPVGFLDSAVRIASHEDVTEMRDVLVETLAEHGADPLVDGAGNTLATTGSGSPHVVLNTHVDTVSPHVPYDRADGVIHGRGACDAKGPLAAMLAAFFAYGGDGGRLTLAITPDEEVYSTGAAALDLSVLPGVESATADYYVVGEPTGLDVCTAAKGRFEGTVRLSGRNAHAAEPASGVNAVAAAEDALAAVRTFDAARDPHPDLGPATLTPTVIAGGEATNQVPADCAITVDRRSVPPETAAGFAAALERAVDDATPAPVGVDFAPTERPTPFLEAFATDDDEPVVRYLSAAAERVTDGAAGAIRPFTAATEASYFAPAPTVVFGPGVLADDAGPVAHADREYVRIAEVERAATALTDALGGLLG</sequence>
<evidence type="ECO:0000259" key="3">
    <source>
        <dbReference type="Pfam" id="PF07687"/>
    </source>
</evidence>
<keyword evidence="1" id="KW-0479">Metal-binding</keyword>
<dbReference type="InterPro" id="IPR036264">
    <property type="entry name" value="Bact_exopeptidase_dim_dom"/>
</dbReference>
<dbReference type="RefSeq" id="WP_114450149.1">
    <property type="nucleotide sequence ID" value="NZ_QPHM01000001.1"/>
</dbReference>
<dbReference type="Gene3D" id="3.30.70.360">
    <property type="match status" value="1"/>
</dbReference>
<evidence type="ECO:0000313" key="5">
    <source>
        <dbReference type="Proteomes" id="UP000252189"/>
    </source>
</evidence>
<gene>
    <name evidence="4" type="ORF">DU504_15125</name>
</gene>
<comment type="caution">
    <text evidence="4">The sequence shown here is derived from an EMBL/GenBank/DDBJ whole genome shotgun (WGS) entry which is preliminary data.</text>
</comment>
<dbReference type="InterPro" id="IPR050072">
    <property type="entry name" value="Peptidase_M20A"/>
</dbReference>
<dbReference type="Pfam" id="PF07687">
    <property type="entry name" value="M20_dimer"/>
    <property type="match status" value="1"/>
</dbReference>
<name>A0A368NE91_9EURY</name>
<reference evidence="4 5" key="1">
    <citation type="submission" date="2018-07" db="EMBL/GenBank/DDBJ databases">
        <title>Genome sequences of Haloplanus salinus JCM 18368T.</title>
        <authorList>
            <person name="Kim Y.B."/>
            <person name="Roh S.W."/>
        </authorList>
    </citation>
    <scope>NUCLEOTIDE SEQUENCE [LARGE SCALE GENOMIC DNA]</scope>
    <source>
        <strain evidence="4 5">JCM 18368</strain>
    </source>
</reference>
<dbReference type="InterPro" id="IPR011650">
    <property type="entry name" value="Peptidase_M20_dimer"/>
</dbReference>
<dbReference type="InterPro" id="IPR002933">
    <property type="entry name" value="Peptidase_M20"/>
</dbReference>
<keyword evidence="5" id="KW-1185">Reference proteome</keyword>
<dbReference type="OrthoDB" id="64254at2157"/>
<dbReference type="AlphaFoldDB" id="A0A368NE91"/>
<dbReference type="PANTHER" id="PTHR43808">
    <property type="entry name" value="ACETYLORNITHINE DEACETYLASE"/>
    <property type="match status" value="1"/>
</dbReference>
<evidence type="ECO:0000313" key="4">
    <source>
        <dbReference type="EMBL" id="RCU48516.1"/>
    </source>
</evidence>
<protein>
    <submittedName>
        <fullName evidence="4">M20/M25/M40 family metallo-hydrolase</fullName>
    </submittedName>
</protein>
<accession>A0A368NE91</accession>
<dbReference type="GO" id="GO:0016787">
    <property type="term" value="F:hydrolase activity"/>
    <property type="evidence" value="ECO:0007669"/>
    <property type="project" value="UniProtKB-KW"/>
</dbReference>
<evidence type="ECO:0000256" key="2">
    <source>
        <dbReference type="ARBA" id="ARBA00022801"/>
    </source>
</evidence>
<dbReference type="CDD" id="cd08659">
    <property type="entry name" value="M20_ArgE_DapE-like"/>
    <property type="match status" value="1"/>
</dbReference>
<dbReference type="Pfam" id="PF01546">
    <property type="entry name" value="Peptidase_M20"/>
    <property type="match status" value="1"/>
</dbReference>
<feature type="domain" description="Peptidase M20 dimerisation" evidence="3">
    <location>
        <begin position="162"/>
        <end position="266"/>
    </location>
</feature>
<proteinExistence type="predicted"/>
<dbReference type="Proteomes" id="UP000252189">
    <property type="component" value="Unassembled WGS sequence"/>
</dbReference>
<organism evidence="4 5">
    <name type="scientific">Haloplanus salinus</name>
    <dbReference type="NCBI Taxonomy" id="1126245"/>
    <lineage>
        <taxon>Archaea</taxon>
        <taxon>Methanobacteriati</taxon>
        <taxon>Methanobacteriota</taxon>
        <taxon>Stenosarchaea group</taxon>
        <taxon>Halobacteria</taxon>
        <taxon>Halobacteriales</taxon>
        <taxon>Haloferacaceae</taxon>
        <taxon>Haloplanus</taxon>
    </lineage>
</organism>
<dbReference type="EMBL" id="QPHM01000001">
    <property type="protein sequence ID" value="RCU48516.1"/>
    <property type="molecule type" value="Genomic_DNA"/>
</dbReference>
<dbReference type="NCBIfam" id="NF006402">
    <property type="entry name" value="PRK08651.1-5"/>
    <property type="match status" value="1"/>
</dbReference>
<dbReference type="Gene3D" id="3.40.630.10">
    <property type="entry name" value="Zn peptidases"/>
    <property type="match status" value="1"/>
</dbReference>